<evidence type="ECO:0000313" key="8">
    <source>
        <dbReference type="Proteomes" id="UP000199120"/>
    </source>
</evidence>
<proteinExistence type="predicted"/>
<dbReference type="GO" id="GO:0016020">
    <property type="term" value="C:membrane"/>
    <property type="evidence" value="ECO:0007669"/>
    <property type="project" value="UniProtKB-SubCell"/>
</dbReference>
<protein>
    <submittedName>
        <fullName evidence="7">Sterol desaturase/sphingolipid hydroxylase, fatty acid hydroxylase superfamily</fullName>
    </submittedName>
</protein>
<dbReference type="InterPro" id="IPR050307">
    <property type="entry name" value="Sterol_Desaturase_Related"/>
</dbReference>
<evidence type="ECO:0000256" key="3">
    <source>
        <dbReference type="ARBA" id="ARBA00022989"/>
    </source>
</evidence>
<keyword evidence="2 5" id="KW-0812">Transmembrane</keyword>
<keyword evidence="4 5" id="KW-0472">Membrane</keyword>
<evidence type="ECO:0000256" key="2">
    <source>
        <dbReference type="ARBA" id="ARBA00022692"/>
    </source>
</evidence>
<organism evidence="7 8">
    <name type="scientific">Paraburkholderia caballeronis</name>
    <dbReference type="NCBI Taxonomy" id="416943"/>
    <lineage>
        <taxon>Bacteria</taxon>
        <taxon>Pseudomonadati</taxon>
        <taxon>Pseudomonadota</taxon>
        <taxon>Betaproteobacteria</taxon>
        <taxon>Burkholderiales</taxon>
        <taxon>Burkholderiaceae</taxon>
        <taxon>Paraburkholderia</taxon>
    </lineage>
</organism>
<comment type="subcellular location">
    <subcellularLocation>
        <location evidence="1">Membrane</location>
    </subcellularLocation>
</comment>
<evidence type="ECO:0000256" key="1">
    <source>
        <dbReference type="ARBA" id="ARBA00004370"/>
    </source>
</evidence>
<feature type="transmembrane region" description="Helical" evidence="5">
    <location>
        <begin position="84"/>
        <end position="104"/>
    </location>
</feature>
<keyword evidence="3 5" id="KW-1133">Transmembrane helix</keyword>
<reference evidence="8" key="1">
    <citation type="submission" date="2016-10" db="EMBL/GenBank/DDBJ databases">
        <authorList>
            <person name="Varghese N."/>
            <person name="Submissions S."/>
        </authorList>
    </citation>
    <scope>NUCLEOTIDE SEQUENCE [LARGE SCALE GENOMIC DNA]</scope>
    <source>
        <strain evidence="8">LMG 26416</strain>
    </source>
</reference>
<evidence type="ECO:0000256" key="4">
    <source>
        <dbReference type="ARBA" id="ARBA00023136"/>
    </source>
</evidence>
<dbReference type="PANTHER" id="PTHR11863">
    <property type="entry name" value="STEROL DESATURASE"/>
    <property type="match status" value="1"/>
</dbReference>
<evidence type="ECO:0000259" key="6">
    <source>
        <dbReference type="Pfam" id="PF04116"/>
    </source>
</evidence>
<evidence type="ECO:0000256" key="5">
    <source>
        <dbReference type="SAM" id="Phobius"/>
    </source>
</evidence>
<dbReference type="GO" id="GO:0016491">
    <property type="term" value="F:oxidoreductase activity"/>
    <property type="evidence" value="ECO:0007669"/>
    <property type="project" value="InterPro"/>
</dbReference>
<dbReference type="Pfam" id="PF04116">
    <property type="entry name" value="FA_hydroxylase"/>
    <property type="match status" value="1"/>
</dbReference>
<feature type="domain" description="Fatty acid hydroxylase" evidence="6">
    <location>
        <begin position="140"/>
        <end position="279"/>
    </location>
</feature>
<feature type="transmembrane region" description="Helical" evidence="5">
    <location>
        <begin position="137"/>
        <end position="154"/>
    </location>
</feature>
<accession>A0A1H7S710</accession>
<dbReference type="EMBL" id="FOAJ01000011">
    <property type="protein sequence ID" value="SEL68392.1"/>
    <property type="molecule type" value="Genomic_DNA"/>
</dbReference>
<keyword evidence="8" id="KW-1185">Reference proteome</keyword>
<dbReference type="Proteomes" id="UP000199120">
    <property type="component" value="Unassembled WGS sequence"/>
</dbReference>
<feature type="transmembrane region" description="Helical" evidence="5">
    <location>
        <begin position="45"/>
        <end position="63"/>
    </location>
</feature>
<dbReference type="GO" id="GO:0005506">
    <property type="term" value="F:iron ion binding"/>
    <property type="evidence" value="ECO:0007669"/>
    <property type="project" value="InterPro"/>
</dbReference>
<dbReference type="AlphaFoldDB" id="A0A1H7S710"/>
<name>A0A1H7S710_9BURK</name>
<dbReference type="GO" id="GO:0008610">
    <property type="term" value="P:lipid biosynthetic process"/>
    <property type="evidence" value="ECO:0007669"/>
    <property type="project" value="InterPro"/>
</dbReference>
<sequence length="338" mass="38645">MMIDTLLSQLDNGVSVLQTLLYVDVVQPLFYRFGLMGYDEDTYDALYWVIVGLLQIVAMYALLRPLEALRPAEPWRDRRALRADVVYTWISKLGILNIGFFFVLQPVFNHWQSLMAIHNIPSIEVDGMWPGVTDRPVVSFLIYLVALDFAGYWYHRWQHRFGVWWELHAVHHSQQQMSLWCDDRNHFIDDVIQAAFFAGISLVIGVPPAQFVVLVALGNFMQSVQHVNARLPFGPVLERIVVSPTFHRRHHAIGYGHEGTRYGCNFGVLFPWWDVMFRTASWNRAPEPTGIRDQLPAPHGRGLDYGDGVIAQQWLALVRIAQRLRGTRPVVPAGDAAG</sequence>
<dbReference type="STRING" id="416943.SAMN05445871_3438"/>
<gene>
    <name evidence="7" type="ORF">SAMN05192542_111125</name>
</gene>
<dbReference type="InterPro" id="IPR006694">
    <property type="entry name" value="Fatty_acid_hydroxylase"/>
</dbReference>
<feature type="transmembrane region" description="Helical" evidence="5">
    <location>
        <begin position="194"/>
        <end position="217"/>
    </location>
</feature>
<evidence type="ECO:0000313" key="7">
    <source>
        <dbReference type="EMBL" id="SEL68392.1"/>
    </source>
</evidence>